<dbReference type="Gene3D" id="3.30.160.60">
    <property type="entry name" value="Classic Zinc Finger"/>
    <property type="match status" value="4"/>
</dbReference>
<keyword evidence="2" id="KW-0677">Repeat</keyword>
<reference evidence="7 8" key="1">
    <citation type="submission" date="2023-04" db="EMBL/GenBank/DDBJ databases">
        <title>Genome of Basidiobolus ranarum AG-B5.</title>
        <authorList>
            <person name="Stajich J.E."/>
            <person name="Carter-House D."/>
            <person name="Gryganskyi A."/>
        </authorList>
    </citation>
    <scope>NUCLEOTIDE SEQUENCE [LARGE SCALE GENOMIC DNA]</scope>
    <source>
        <strain evidence="7 8">AG-B5</strain>
    </source>
</reference>
<dbReference type="PANTHER" id="PTHR14003:SF19">
    <property type="entry name" value="YY2 TRANSCRIPTION FACTOR"/>
    <property type="match status" value="1"/>
</dbReference>
<dbReference type="Proteomes" id="UP001479436">
    <property type="component" value="Unassembled WGS sequence"/>
</dbReference>
<evidence type="ECO:0000256" key="2">
    <source>
        <dbReference type="ARBA" id="ARBA00022737"/>
    </source>
</evidence>
<dbReference type="PROSITE" id="PS50157">
    <property type="entry name" value="ZINC_FINGER_C2H2_2"/>
    <property type="match status" value="4"/>
</dbReference>
<dbReference type="SMART" id="SM00355">
    <property type="entry name" value="ZnF_C2H2"/>
    <property type="match status" value="4"/>
</dbReference>
<name>A0ABR2WQK9_9FUNG</name>
<dbReference type="PANTHER" id="PTHR14003">
    <property type="entry name" value="TRANSCRIPTIONAL REPRESSOR PROTEIN YY"/>
    <property type="match status" value="1"/>
</dbReference>
<proteinExistence type="predicted"/>
<keyword evidence="8" id="KW-1185">Reference proteome</keyword>
<keyword evidence="4" id="KW-0862">Zinc</keyword>
<protein>
    <recommendedName>
        <fullName evidence="6">C2H2-type domain-containing protein</fullName>
    </recommendedName>
</protein>
<evidence type="ECO:0000256" key="3">
    <source>
        <dbReference type="ARBA" id="ARBA00022771"/>
    </source>
</evidence>
<evidence type="ECO:0000313" key="7">
    <source>
        <dbReference type="EMBL" id="KAK9763786.1"/>
    </source>
</evidence>
<dbReference type="InterPro" id="IPR013087">
    <property type="entry name" value="Znf_C2H2_type"/>
</dbReference>
<organism evidence="7 8">
    <name type="scientific">Basidiobolus ranarum</name>
    <dbReference type="NCBI Taxonomy" id="34480"/>
    <lineage>
        <taxon>Eukaryota</taxon>
        <taxon>Fungi</taxon>
        <taxon>Fungi incertae sedis</taxon>
        <taxon>Zoopagomycota</taxon>
        <taxon>Entomophthoromycotina</taxon>
        <taxon>Basidiobolomycetes</taxon>
        <taxon>Basidiobolales</taxon>
        <taxon>Basidiobolaceae</taxon>
        <taxon>Basidiobolus</taxon>
    </lineage>
</organism>
<evidence type="ECO:0000313" key="8">
    <source>
        <dbReference type="Proteomes" id="UP001479436"/>
    </source>
</evidence>
<feature type="domain" description="C2H2-type" evidence="6">
    <location>
        <begin position="123"/>
        <end position="153"/>
    </location>
</feature>
<dbReference type="PROSITE" id="PS00028">
    <property type="entry name" value="ZINC_FINGER_C2H2_1"/>
    <property type="match status" value="4"/>
</dbReference>
<evidence type="ECO:0000259" key="6">
    <source>
        <dbReference type="PROSITE" id="PS50157"/>
    </source>
</evidence>
<evidence type="ECO:0000256" key="5">
    <source>
        <dbReference type="PROSITE-ProRule" id="PRU00042"/>
    </source>
</evidence>
<dbReference type="InterPro" id="IPR036236">
    <property type="entry name" value="Znf_C2H2_sf"/>
</dbReference>
<keyword evidence="1" id="KW-0479">Metal-binding</keyword>
<feature type="domain" description="C2H2-type" evidence="6">
    <location>
        <begin position="93"/>
        <end position="122"/>
    </location>
</feature>
<evidence type="ECO:0000256" key="4">
    <source>
        <dbReference type="ARBA" id="ARBA00022833"/>
    </source>
</evidence>
<sequence>MDIRLLLNPANTDQPCALVTTGVCSIQDRRKVYACYLPECGKTFSRKSDLSRHEKIHTGERPYLCDWEYCGKTFIQRSALAIHYRTHTGERPHACDYPNCFKSFSDSSSLARHKRSHTGKKPYECTAPNCGKRFTRKTTLKKHQTGYHEVEHETKVEPLSIRLPLTLSSVSITATSTPGLLTPTSLTFTPLEESWAEKVSKPSVAHSVVAL</sequence>
<comment type="caution">
    <text evidence="7">The sequence shown here is derived from an EMBL/GenBank/DDBJ whole genome shotgun (WGS) entry which is preliminary data.</text>
</comment>
<dbReference type="SUPFAM" id="SSF57667">
    <property type="entry name" value="beta-beta-alpha zinc fingers"/>
    <property type="match status" value="2"/>
</dbReference>
<feature type="domain" description="C2H2-type" evidence="6">
    <location>
        <begin position="33"/>
        <end position="62"/>
    </location>
</feature>
<keyword evidence="3 5" id="KW-0863">Zinc-finger</keyword>
<evidence type="ECO:0000256" key="1">
    <source>
        <dbReference type="ARBA" id="ARBA00022723"/>
    </source>
</evidence>
<dbReference type="EMBL" id="JASJQH010000557">
    <property type="protein sequence ID" value="KAK9763786.1"/>
    <property type="molecule type" value="Genomic_DNA"/>
</dbReference>
<gene>
    <name evidence="7" type="ORF">K7432_009241</name>
</gene>
<accession>A0ABR2WQK9</accession>
<feature type="domain" description="C2H2-type" evidence="6">
    <location>
        <begin position="63"/>
        <end position="92"/>
    </location>
</feature>
<dbReference type="Pfam" id="PF00096">
    <property type="entry name" value="zf-C2H2"/>
    <property type="match status" value="4"/>
</dbReference>